<dbReference type="Proteomes" id="UP000237105">
    <property type="component" value="Unassembled WGS sequence"/>
</dbReference>
<accession>A0A2P5B9G5</accession>
<keyword evidence="2" id="KW-1185">Reference proteome</keyword>
<name>A0A2P5B9G5_PARAD</name>
<protein>
    <submittedName>
        <fullName evidence="1">Uncharacterized protein</fullName>
    </submittedName>
</protein>
<evidence type="ECO:0000313" key="1">
    <source>
        <dbReference type="EMBL" id="PON45422.1"/>
    </source>
</evidence>
<gene>
    <name evidence="1" type="ORF">PanWU01x14_259010</name>
</gene>
<evidence type="ECO:0000313" key="2">
    <source>
        <dbReference type="Proteomes" id="UP000237105"/>
    </source>
</evidence>
<dbReference type="EMBL" id="JXTB01000330">
    <property type="protein sequence ID" value="PON45422.1"/>
    <property type="molecule type" value="Genomic_DNA"/>
</dbReference>
<reference evidence="2" key="1">
    <citation type="submission" date="2016-06" db="EMBL/GenBank/DDBJ databases">
        <title>Parallel loss of symbiosis genes in relatives of nitrogen-fixing non-legume Parasponia.</title>
        <authorList>
            <person name="Van Velzen R."/>
            <person name="Holmer R."/>
            <person name="Bu F."/>
            <person name="Rutten L."/>
            <person name="Van Zeijl A."/>
            <person name="Liu W."/>
            <person name="Santuari L."/>
            <person name="Cao Q."/>
            <person name="Sharma T."/>
            <person name="Shen D."/>
            <person name="Roswanjaya Y."/>
            <person name="Wardhani T."/>
            <person name="Kalhor M.S."/>
            <person name="Jansen J."/>
            <person name="Van den Hoogen J."/>
            <person name="Gungor B."/>
            <person name="Hartog M."/>
            <person name="Hontelez J."/>
            <person name="Verver J."/>
            <person name="Yang W.-C."/>
            <person name="Schijlen E."/>
            <person name="Repin R."/>
            <person name="Schilthuizen M."/>
            <person name="Schranz E."/>
            <person name="Heidstra R."/>
            <person name="Miyata K."/>
            <person name="Fedorova E."/>
            <person name="Kohlen W."/>
            <person name="Bisseling T."/>
            <person name="Smit S."/>
            <person name="Geurts R."/>
        </authorList>
    </citation>
    <scope>NUCLEOTIDE SEQUENCE [LARGE SCALE GENOMIC DNA]</scope>
    <source>
        <strain evidence="2">cv. WU1-14</strain>
    </source>
</reference>
<comment type="caution">
    <text evidence="1">The sequence shown here is derived from an EMBL/GenBank/DDBJ whole genome shotgun (WGS) entry which is preliminary data.</text>
</comment>
<dbReference type="AlphaFoldDB" id="A0A2P5B9G5"/>
<proteinExistence type="predicted"/>
<sequence length="117" mass="13653">MINIKIEFNRSGTLPYLYISEFIIKYTTQSYVERKIFTLEASLRTTESNLLEAYQEIAHWFELYWDWDLRSGVIPVLVLASQVFKPHLEAFQARLTFLEGVHGGIQTRGIVRLLVSI</sequence>
<organism evidence="1 2">
    <name type="scientific">Parasponia andersonii</name>
    <name type="common">Sponia andersonii</name>
    <dbReference type="NCBI Taxonomy" id="3476"/>
    <lineage>
        <taxon>Eukaryota</taxon>
        <taxon>Viridiplantae</taxon>
        <taxon>Streptophyta</taxon>
        <taxon>Embryophyta</taxon>
        <taxon>Tracheophyta</taxon>
        <taxon>Spermatophyta</taxon>
        <taxon>Magnoliopsida</taxon>
        <taxon>eudicotyledons</taxon>
        <taxon>Gunneridae</taxon>
        <taxon>Pentapetalae</taxon>
        <taxon>rosids</taxon>
        <taxon>fabids</taxon>
        <taxon>Rosales</taxon>
        <taxon>Cannabaceae</taxon>
        <taxon>Parasponia</taxon>
    </lineage>
</organism>